<dbReference type="EMBL" id="JAKEKT020000009">
    <property type="protein sequence ID" value="KAL1648497.1"/>
    <property type="molecule type" value="Genomic_DNA"/>
</dbReference>
<evidence type="ECO:0000313" key="11">
    <source>
        <dbReference type="EMBL" id="KAL1648497.1"/>
    </source>
</evidence>
<dbReference type="CDD" id="cd04056">
    <property type="entry name" value="Peptidases_S53"/>
    <property type="match status" value="1"/>
</dbReference>
<comment type="caution">
    <text evidence="11">The sequence shown here is derived from an EMBL/GenBank/DDBJ whole genome shotgun (WGS) entry which is preliminary data.</text>
</comment>
<evidence type="ECO:0000256" key="9">
    <source>
        <dbReference type="SAM" id="SignalP"/>
    </source>
</evidence>
<organism evidence="11 12">
    <name type="scientific">Diplodia intermedia</name>
    <dbReference type="NCBI Taxonomy" id="856260"/>
    <lineage>
        <taxon>Eukaryota</taxon>
        <taxon>Fungi</taxon>
        <taxon>Dikarya</taxon>
        <taxon>Ascomycota</taxon>
        <taxon>Pezizomycotina</taxon>
        <taxon>Dothideomycetes</taxon>
        <taxon>Dothideomycetes incertae sedis</taxon>
        <taxon>Botryosphaeriales</taxon>
        <taxon>Botryosphaeriaceae</taxon>
        <taxon>Diplodia</taxon>
    </lineage>
</organism>
<dbReference type="PROSITE" id="PS51695">
    <property type="entry name" value="SEDOLISIN"/>
    <property type="match status" value="1"/>
</dbReference>
<evidence type="ECO:0000256" key="4">
    <source>
        <dbReference type="ARBA" id="ARBA00022801"/>
    </source>
</evidence>
<evidence type="ECO:0000259" key="10">
    <source>
        <dbReference type="PROSITE" id="PS51695"/>
    </source>
</evidence>
<protein>
    <submittedName>
        <fullName evidence="11">Tripeptidyl-peptidase sed2</fullName>
    </submittedName>
</protein>
<keyword evidence="9" id="KW-0732">Signal</keyword>
<dbReference type="Pfam" id="PF09286">
    <property type="entry name" value="Pro-kuma_activ"/>
    <property type="match status" value="1"/>
</dbReference>
<proteinExistence type="predicted"/>
<evidence type="ECO:0000256" key="8">
    <source>
        <dbReference type="PROSITE-ProRule" id="PRU01032"/>
    </source>
</evidence>
<dbReference type="PANTHER" id="PTHR14218">
    <property type="entry name" value="PROTEASE S8 TRIPEPTIDYL PEPTIDASE I CLN2"/>
    <property type="match status" value="1"/>
</dbReference>
<keyword evidence="2 8" id="KW-0645">Protease</keyword>
<evidence type="ECO:0000256" key="1">
    <source>
        <dbReference type="ARBA" id="ARBA00004239"/>
    </source>
</evidence>
<comment type="subcellular location">
    <subcellularLocation>
        <location evidence="1">Secreted</location>
        <location evidence="1">Extracellular space</location>
    </subcellularLocation>
</comment>
<feature type="binding site" evidence="8">
    <location>
        <position position="544"/>
    </location>
    <ligand>
        <name>Ca(2+)</name>
        <dbReference type="ChEBI" id="CHEBI:29108"/>
    </ligand>
</feature>
<evidence type="ECO:0000256" key="7">
    <source>
        <dbReference type="ARBA" id="ARBA00023145"/>
    </source>
</evidence>
<feature type="binding site" evidence="8">
    <location>
        <position position="545"/>
    </location>
    <ligand>
        <name>Ca(2+)</name>
        <dbReference type="ChEBI" id="CHEBI:29108"/>
    </ligand>
</feature>
<feature type="binding site" evidence="8">
    <location>
        <position position="577"/>
    </location>
    <ligand>
        <name>Ca(2+)</name>
        <dbReference type="ChEBI" id="CHEBI:29108"/>
    </ligand>
</feature>
<feature type="domain" description="Peptidase S53" evidence="10">
    <location>
        <begin position="212"/>
        <end position="599"/>
    </location>
</feature>
<keyword evidence="4 8" id="KW-0378">Hydrolase</keyword>
<keyword evidence="3 8" id="KW-0479">Metal-binding</keyword>
<name>A0ABR3U126_9PEZI</name>
<dbReference type="PANTHER" id="PTHR14218:SF35">
    <property type="entry name" value="PEPTIDASE S53 DOMAIN-CONTAINING PROTEIN"/>
    <property type="match status" value="1"/>
</dbReference>
<dbReference type="InterPro" id="IPR015366">
    <property type="entry name" value="S53_propep"/>
</dbReference>
<dbReference type="Gene3D" id="3.40.50.200">
    <property type="entry name" value="Peptidase S8/S53 domain"/>
    <property type="match status" value="1"/>
</dbReference>
<feature type="active site" description="Charge relay system" evidence="8">
    <location>
        <position position="287"/>
    </location>
</feature>
<dbReference type="InterPro" id="IPR050819">
    <property type="entry name" value="Tripeptidyl-peptidase_I"/>
</dbReference>
<dbReference type="InterPro" id="IPR036852">
    <property type="entry name" value="Peptidase_S8/S53_dom_sf"/>
</dbReference>
<dbReference type="Proteomes" id="UP001521184">
    <property type="component" value="Unassembled WGS sequence"/>
</dbReference>
<feature type="binding site" evidence="8">
    <location>
        <position position="579"/>
    </location>
    <ligand>
        <name>Ca(2+)</name>
        <dbReference type="ChEBI" id="CHEBI:29108"/>
    </ligand>
</feature>
<feature type="active site" description="Charge relay system" evidence="8">
    <location>
        <position position="502"/>
    </location>
</feature>
<gene>
    <name evidence="11" type="primary">SED2</name>
    <name evidence="11" type="ORF">SLS58_002252</name>
</gene>
<evidence type="ECO:0000256" key="3">
    <source>
        <dbReference type="ARBA" id="ARBA00022723"/>
    </source>
</evidence>
<evidence type="ECO:0000313" key="12">
    <source>
        <dbReference type="Proteomes" id="UP001521184"/>
    </source>
</evidence>
<feature type="active site" description="Charge relay system" evidence="8">
    <location>
        <position position="291"/>
    </location>
</feature>
<evidence type="ECO:0000256" key="2">
    <source>
        <dbReference type="ARBA" id="ARBA00022670"/>
    </source>
</evidence>
<keyword evidence="6 8" id="KW-0106">Calcium</keyword>
<sequence>MRLATVLAGLLSVATAVNGLNFSATELFEKLRGVPESWTQVGSPDAAQKLRFMIAVKQPNHALFEQTLLDISTPDSANYGKHLKRDELKSMLRPEAKATDSIIAWLEASGVESEAIEDDGEWINFVASVSQAEKMMDTKFNTYRSEIRKNIQKIRTLEYSIPAELHEFINMIQPTTRFSQIRPERSLVYDKEHLGHKAFATADDVAVDCHTSITPDCLKSLYNIKGYTPKAGNTFLGVSGFLEQYARYDDLTQFANAYAPAAKDKGFKFGPILSSTLPQDTDDDASEANLDIQYTVPLVYPLDVTYYYTSGRGPLIPDLDQPDPAEVGNEPYLEYFTELLKKADWDLPTTITTSYGEDEQSVPASYARIVCDLIGQLGTRGVSVIFSSGDTGPGSACQTNDGQNRTRFLPIFPATCPYVTSVGGTFGIEPETAVDFSSGGFSDLWQRPSWQDDAINKYLGILGDKWAGLYNAKGRGFPDVAAQGYRFHVIVNGDESLIGGTSASAPTFASIVALLNAARVEAGQAPFGWLNPWLYSTGKDALTDIVNGTSTGCTGTDHYSGLPAPFVPGAGWAAVDGWDPVTGLGTPDFRGLLKLAVQTRYGGYRQR</sequence>
<dbReference type="SUPFAM" id="SSF52743">
    <property type="entry name" value="Subtilisin-like"/>
    <property type="match status" value="1"/>
</dbReference>
<accession>A0ABR3U126</accession>
<keyword evidence="5 8" id="KW-0720">Serine protease</keyword>
<dbReference type="InterPro" id="IPR030400">
    <property type="entry name" value="Sedolisin_dom"/>
</dbReference>
<dbReference type="SMART" id="SM00944">
    <property type="entry name" value="Pro-kuma_activ"/>
    <property type="match status" value="1"/>
</dbReference>
<feature type="chain" id="PRO_5046853976" evidence="9">
    <location>
        <begin position="20"/>
        <end position="607"/>
    </location>
</feature>
<dbReference type="SUPFAM" id="SSF54897">
    <property type="entry name" value="Protease propeptides/inhibitors"/>
    <property type="match status" value="1"/>
</dbReference>
<comment type="cofactor">
    <cofactor evidence="8">
        <name>Ca(2+)</name>
        <dbReference type="ChEBI" id="CHEBI:29108"/>
    </cofactor>
    <text evidence="8">Binds 1 Ca(2+) ion per subunit.</text>
</comment>
<evidence type="ECO:0000256" key="5">
    <source>
        <dbReference type="ARBA" id="ARBA00022825"/>
    </source>
</evidence>
<keyword evidence="7" id="KW-0865">Zymogen</keyword>
<reference evidence="11 12" key="1">
    <citation type="journal article" date="2023" name="Plant Dis.">
        <title>First Report of Diplodia intermedia Causing Canker and Dieback Diseases on Apple Trees in Canada.</title>
        <authorList>
            <person name="Ellouze W."/>
            <person name="Ilyukhin E."/>
            <person name="Sulman M."/>
            <person name="Ali S."/>
        </authorList>
    </citation>
    <scope>NUCLEOTIDE SEQUENCE [LARGE SCALE GENOMIC DNA]</scope>
    <source>
        <strain evidence="11 12">M45-28</strain>
    </source>
</reference>
<evidence type="ECO:0000256" key="6">
    <source>
        <dbReference type="ARBA" id="ARBA00022837"/>
    </source>
</evidence>
<keyword evidence="12" id="KW-1185">Reference proteome</keyword>
<dbReference type="CDD" id="cd11377">
    <property type="entry name" value="Pro-peptidase_S53"/>
    <property type="match status" value="1"/>
</dbReference>
<feature type="signal peptide" evidence="9">
    <location>
        <begin position="1"/>
        <end position="19"/>
    </location>
</feature>